<dbReference type="Pfam" id="PF00015">
    <property type="entry name" value="MCPsignal"/>
    <property type="match status" value="1"/>
</dbReference>
<dbReference type="Gene3D" id="1.10.287.950">
    <property type="entry name" value="Methyl-accepting chemotaxis protein"/>
    <property type="match status" value="1"/>
</dbReference>
<dbReference type="PROSITE" id="PS50885">
    <property type="entry name" value="HAMP"/>
    <property type="match status" value="1"/>
</dbReference>
<feature type="transmembrane region" description="Helical" evidence="12">
    <location>
        <begin position="281"/>
        <end position="304"/>
    </location>
</feature>
<evidence type="ECO:0000256" key="12">
    <source>
        <dbReference type="SAM" id="Phobius"/>
    </source>
</evidence>
<keyword evidence="2" id="KW-1003">Cell membrane</keyword>
<dbReference type="RefSeq" id="WP_317958211.1">
    <property type="nucleotide sequence ID" value="NZ_BSKO01000001.1"/>
</dbReference>
<evidence type="ECO:0000256" key="9">
    <source>
        <dbReference type="ARBA" id="ARBA00029447"/>
    </source>
</evidence>
<dbReference type="PANTHER" id="PTHR32089">
    <property type="entry name" value="METHYL-ACCEPTING CHEMOTAXIS PROTEIN MCPB"/>
    <property type="match status" value="1"/>
</dbReference>
<dbReference type="InterPro" id="IPR004089">
    <property type="entry name" value="MCPsignal_dom"/>
</dbReference>
<dbReference type="CDD" id="cd18773">
    <property type="entry name" value="PDC1_HK_sensor"/>
    <property type="match status" value="1"/>
</dbReference>
<dbReference type="CDD" id="cd11386">
    <property type="entry name" value="MCP_signal"/>
    <property type="match status" value="1"/>
</dbReference>
<dbReference type="CDD" id="cd12912">
    <property type="entry name" value="PDC2_MCP_like"/>
    <property type="match status" value="1"/>
</dbReference>
<evidence type="ECO:0000313" key="16">
    <source>
        <dbReference type="Proteomes" id="UP001275436"/>
    </source>
</evidence>
<dbReference type="Proteomes" id="UP001275436">
    <property type="component" value="Unassembled WGS sequence"/>
</dbReference>
<dbReference type="InterPro" id="IPR029151">
    <property type="entry name" value="Sensor-like_sf"/>
</dbReference>
<evidence type="ECO:0000256" key="11">
    <source>
        <dbReference type="SAM" id="MobiDB-lite"/>
    </source>
</evidence>
<dbReference type="EMBL" id="BSKO01000001">
    <property type="protein sequence ID" value="GLO66764.1"/>
    <property type="molecule type" value="Genomic_DNA"/>
</dbReference>
<dbReference type="SMART" id="SM00283">
    <property type="entry name" value="MA"/>
    <property type="match status" value="1"/>
</dbReference>
<keyword evidence="16" id="KW-1185">Reference proteome</keyword>
<dbReference type="InterPro" id="IPR033479">
    <property type="entry name" value="dCache_1"/>
</dbReference>
<evidence type="ECO:0000256" key="5">
    <source>
        <dbReference type="ARBA" id="ARBA00022692"/>
    </source>
</evidence>
<organism evidence="15 16">
    <name type="scientific">Oceanobacillus kimchii</name>
    <dbReference type="NCBI Taxonomy" id="746691"/>
    <lineage>
        <taxon>Bacteria</taxon>
        <taxon>Bacillati</taxon>
        <taxon>Bacillota</taxon>
        <taxon>Bacilli</taxon>
        <taxon>Bacillales</taxon>
        <taxon>Bacillaceae</taxon>
        <taxon>Oceanobacillus</taxon>
    </lineage>
</organism>
<evidence type="ECO:0000256" key="7">
    <source>
        <dbReference type="ARBA" id="ARBA00023136"/>
    </source>
</evidence>
<reference evidence="15 16" key="1">
    <citation type="submission" date="2023-02" db="EMBL/GenBank/DDBJ databases">
        <title>Oceanobacillus kimchii IFOP_LL358 isolated form Alexandrium catenella lab strain.</title>
        <authorList>
            <person name="Gajardo G."/>
            <person name="Ueki S."/>
            <person name="Maruyama F."/>
        </authorList>
    </citation>
    <scope>NUCLEOTIDE SEQUENCE [LARGE SCALE GENOMIC DNA]</scope>
    <source>
        <strain evidence="15 16">IFOP_LL358</strain>
    </source>
</reference>
<evidence type="ECO:0000256" key="4">
    <source>
        <dbReference type="ARBA" id="ARBA00022500"/>
    </source>
</evidence>
<dbReference type="SUPFAM" id="SSF58104">
    <property type="entry name" value="Methyl-accepting chemotaxis protein (MCP) signaling domain"/>
    <property type="match status" value="1"/>
</dbReference>
<keyword evidence="5 12" id="KW-0812">Transmembrane</keyword>
<feature type="domain" description="HAMP" evidence="14">
    <location>
        <begin position="305"/>
        <end position="357"/>
    </location>
</feature>
<dbReference type="Gene3D" id="3.30.450.20">
    <property type="entry name" value="PAS domain"/>
    <property type="match status" value="2"/>
</dbReference>
<dbReference type="CDD" id="cd06225">
    <property type="entry name" value="HAMP"/>
    <property type="match status" value="1"/>
</dbReference>
<protein>
    <submittedName>
        <fullName evidence="15">Methyl-accepting chemotaxis protein</fullName>
    </submittedName>
</protein>
<keyword evidence="3" id="KW-0488">Methylation</keyword>
<keyword evidence="8 10" id="KW-0807">Transducer</keyword>
<evidence type="ECO:0000259" key="14">
    <source>
        <dbReference type="PROSITE" id="PS50885"/>
    </source>
</evidence>
<dbReference type="PANTHER" id="PTHR32089:SF114">
    <property type="entry name" value="METHYL-ACCEPTING CHEMOTAXIS PROTEIN MCPB"/>
    <property type="match status" value="1"/>
</dbReference>
<evidence type="ECO:0000256" key="2">
    <source>
        <dbReference type="ARBA" id="ARBA00022475"/>
    </source>
</evidence>
<gene>
    <name evidence="15" type="primary">mcpA_1</name>
    <name evidence="15" type="ORF">MACH08_25480</name>
</gene>
<evidence type="ECO:0000256" key="6">
    <source>
        <dbReference type="ARBA" id="ARBA00022989"/>
    </source>
</evidence>
<evidence type="ECO:0000259" key="13">
    <source>
        <dbReference type="PROSITE" id="PS50111"/>
    </source>
</evidence>
<dbReference type="SUPFAM" id="SSF103190">
    <property type="entry name" value="Sensory domain-like"/>
    <property type="match status" value="1"/>
</dbReference>
<comment type="subcellular location">
    <subcellularLocation>
        <location evidence="1">Cell membrane</location>
        <topology evidence="1">Multi-pass membrane protein</topology>
    </subcellularLocation>
</comment>
<evidence type="ECO:0000256" key="10">
    <source>
        <dbReference type="PROSITE-ProRule" id="PRU00284"/>
    </source>
</evidence>
<accession>A0ABQ5TM00</accession>
<dbReference type="InterPro" id="IPR003660">
    <property type="entry name" value="HAMP_dom"/>
</dbReference>
<evidence type="ECO:0000256" key="1">
    <source>
        <dbReference type="ARBA" id="ARBA00004651"/>
    </source>
</evidence>
<dbReference type="SMART" id="SM00304">
    <property type="entry name" value="HAMP"/>
    <property type="match status" value="1"/>
</dbReference>
<comment type="caution">
    <text evidence="15">The sequence shown here is derived from an EMBL/GenBank/DDBJ whole genome shotgun (WGS) entry which is preliminary data.</text>
</comment>
<keyword evidence="4" id="KW-0145">Chemotaxis</keyword>
<sequence length="665" mass="72542">MKKKKGIKKSISLRNRLIIAFLIILLIPSIAIGATSYQSAKNKIEESMLDSAQKSVEIMKQTIDQFMNDQMDSIEYLSTAIDPSDIEDNADEATGRILENMQNSKDVAFEQTYVGTETGEFMNFPTSFKNPPDYDPRERPWYQQAMDNQGEVIVTTPYVSASSNQVVVTLAKATANNDGVVAVNLELASLTDIVNSVTIGEEGYLFLLDEAQNYISHPNYEAGAEATEDFFTKLYDSENGKFNYLFEGDQKQLAFATSEITGWKIAGSMFNSEITHNVSPILNTTILVITIALALGGVLIVFIIRSISKPIYHLVSASNTISHGDLSDEVHLHRNDELGTLAQSFNKMRENLNGIILQVRDKSNHLASSAEQLNASTEQNTSATEQISSSVQEVAEGMNSLNNNITKSSKLAKEMTESIYTIESSSNEVSNTVTNTISAVNEGNKALNTTISQMKFIKENTHQLSNNIQDLGNQSEEISKIIDVITDISEQTNLLALNAAIEAARAGEHGKGFAVVADEVRKLAEKSSQSAEQIKTMISAIQSETANTVSSMKAATTEVEKGINIANNADQSFSNITGYVETITNQITSVTTEIEEISTATKQFTSIFEGVASIGDTVSNEAENVSASTQEQLASMEEIANSASDLTSVAEDLQQLVENFKLSRN</sequence>
<name>A0ABQ5TM00_9BACI</name>
<evidence type="ECO:0000256" key="3">
    <source>
        <dbReference type="ARBA" id="ARBA00022481"/>
    </source>
</evidence>
<keyword evidence="7 12" id="KW-0472">Membrane</keyword>
<dbReference type="Pfam" id="PF02743">
    <property type="entry name" value="dCache_1"/>
    <property type="match status" value="1"/>
</dbReference>
<dbReference type="Pfam" id="PF00672">
    <property type="entry name" value="HAMP"/>
    <property type="match status" value="1"/>
</dbReference>
<evidence type="ECO:0000256" key="8">
    <source>
        <dbReference type="ARBA" id="ARBA00023224"/>
    </source>
</evidence>
<evidence type="ECO:0000313" key="15">
    <source>
        <dbReference type="EMBL" id="GLO66764.1"/>
    </source>
</evidence>
<dbReference type="PROSITE" id="PS50111">
    <property type="entry name" value="CHEMOTAXIS_TRANSDUC_2"/>
    <property type="match status" value="1"/>
</dbReference>
<feature type="region of interest" description="Disordered" evidence="11">
    <location>
        <begin position="369"/>
        <end position="388"/>
    </location>
</feature>
<proteinExistence type="inferred from homology"/>
<feature type="domain" description="Methyl-accepting transducer" evidence="13">
    <location>
        <begin position="376"/>
        <end position="619"/>
    </location>
</feature>
<comment type="similarity">
    <text evidence="9">Belongs to the methyl-accepting chemotaxis (MCP) protein family.</text>
</comment>
<keyword evidence="6 12" id="KW-1133">Transmembrane helix</keyword>